<keyword evidence="1" id="KW-0547">Nucleotide-binding</keyword>
<gene>
    <name evidence="3" type="ORF">GNZ12_18215</name>
</gene>
<dbReference type="InterPro" id="IPR013126">
    <property type="entry name" value="Hsp_70_fam"/>
</dbReference>
<comment type="caution">
    <text evidence="3">The sequence shown here is derived from an EMBL/GenBank/DDBJ whole genome shotgun (WGS) entry which is preliminary data.</text>
</comment>
<dbReference type="Gene3D" id="3.90.640.10">
    <property type="entry name" value="Actin, Chain A, domain 4"/>
    <property type="match status" value="1"/>
</dbReference>
<dbReference type="SUPFAM" id="SSF53067">
    <property type="entry name" value="Actin-like ATPase domain"/>
    <property type="match status" value="2"/>
</dbReference>
<dbReference type="RefSeq" id="WP_172312199.1">
    <property type="nucleotide sequence ID" value="NZ_WOEY01000070.1"/>
</dbReference>
<sequence length="416" mass="45173">MNYCAIDFGTSNSAVAVPDGAALRLAPVEGAYTTLPTAVFFNTDENTREFGRAALAAYIDGFDGRLMRSMKSILGSPLAENSTDLGDGSAIKYTDIIAIFVDHLKRSAEKSIGGPISRAVLGRPVFFVDDDPRADQMAQQQLEAAARSAGLREIHFQYEPIAAAFDYESHLTEEGLVLVADIGGGTSDFSLVRVGPERMMRVERKDDVLAHHGVHVAGTDFDRRVELVTILRELGYQTLDPEGREIPNRIYFDLATWHLINTVYAPKRVSELALMRHLFIQTKHHDRLMRVVERRLGHALAAHAEEAKIGVAAGGETVIDLDEVEDDLRLAFDEAQLIKAGQDETQRIVQAARDTVQAAGVAPRDVNAIYFTGGSTGLAFLSGALAAAFPDAKAVFGDRLASVATGLGIHARRLFG</sequence>
<organism evidence="3 4">
    <name type="scientific">Paraburkholderia solitsugae</name>
    <dbReference type="NCBI Taxonomy" id="2675748"/>
    <lineage>
        <taxon>Bacteria</taxon>
        <taxon>Pseudomonadati</taxon>
        <taxon>Pseudomonadota</taxon>
        <taxon>Betaproteobacteria</taxon>
        <taxon>Burkholderiales</taxon>
        <taxon>Burkholderiaceae</taxon>
        <taxon>Paraburkholderia</taxon>
    </lineage>
</organism>
<dbReference type="Pfam" id="PF00012">
    <property type="entry name" value="HSP70"/>
    <property type="match status" value="1"/>
</dbReference>
<keyword evidence="4" id="KW-1185">Reference proteome</keyword>
<accession>A0ABX2BT72</accession>
<dbReference type="Gene3D" id="3.30.420.40">
    <property type="match status" value="3"/>
</dbReference>
<dbReference type="PANTHER" id="PTHR19375">
    <property type="entry name" value="HEAT SHOCK PROTEIN 70KDA"/>
    <property type="match status" value="1"/>
</dbReference>
<dbReference type="EMBL" id="WOEY01000070">
    <property type="protein sequence ID" value="NPT43210.1"/>
    <property type="molecule type" value="Genomic_DNA"/>
</dbReference>
<protein>
    <submittedName>
        <fullName evidence="3">Hsp70 family protein</fullName>
    </submittedName>
</protein>
<name>A0ABX2BT72_9BURK</name>
<evidence type="ECO:0000256" key="1">
    <source>
        <dbReference type="ARBA" id="ARBA00022741"/>
    </source>
</evidence>
<dbReference type="InterPro" id="IPR043129">
    <property type="entry name" value="ATPase_NBD"/>
</dbReference>
<reference evidence="3 4" key="1">
    <citation type="submission" date="2019-11" db="EMBL/GenBank/DDBJ databases">
        <title>Metabolism of dissolved organic matter in forest soils.</title>
        <authorList>
            <person name="Cyle K.T."/>
            <person name="Wilhelm R.C."/>
            <person name="Martinez C.E."/>
        </authorList>
    </citation>
    <scope>NUCLEOTIDE SEQUENCE [LARGE SCALE GENOMIC DNA]</scope>
    <source>
        <strain evidence="3 4">1N</strain>
    </source>
</reference>
<keyword evidence="2" id="KW-0067">ATP-binding</keyword>
<evidence type="ECO:0000256" key="2">
    <source>
        <dbReference type="ARBA" id="ARBA00022840"/>
    </source>
</evidence>
<dbReference type="Proteomes" id="UP000652198">
    <property type="component" value="Unassembled WGS sequence"/>
</dbReference>
<evidence type="ECO:0000313" key="3">
    <source>
        <dbReference type="EMBL" id="NPT43210.1"/>
    </source>
</evidence>
<evidence type="ECO:0000313" key="4">
    <source>
        <dbReference type="Proteomes" id="UP000652198"/>
    </source>
</evidence>
<proteinExistence type="predicted"/>